<proteinExistence type="predicted"/>
<name>A0A1M6U368_9FLAO</name>
<evidence type="ECO:0000313" key="1">
    <source>
        <dbReference type="EMBL" id="SHK63647.1"/>
    </source>
</evidence>
<dbReference type="RefSeq" id="WP_073246538.1">
    <property type="nucleotide sequence ID" value="NZ_FQZX01000003.1"/>
</dbReference>
<keyword evidence="2" id="KW-1185">Reference proteome</keyword>
<dbReference type="Proteomes" id="UP000184314">
    <property type="component" value="Unassembled WGS sequence"/>
</dbReference>
<evidence type="ECO:0008006" key="3">
    <source>
        <dbReference type="Google" id="ProtNLM"/>
    </source>
</evidence>
<dbReference type="OrthoDB" id="1435503at2"/>
<accession>A0A1M6U368</accession>
<evidence type="ECO:0000313" key="2">
    <source>
        <dbReference type="Proteomes" id="UP000184314"/>
    </source>
</evidence>
<protein>
    <recommendedName>
        <fullName evidence="3">Mannitol repressor</fullName>
    </recommendedName>
</protein>
<sequence>MEQIRDYNLEEFEKLTLSHFKNIYDLELLILKGHIITEFTINCYLENLSNNFEANFFKERYSHSLKIGMIEHFGKFGGKSLALVKSLKLLNKIRNGIAHTLKVNEQLIQEYINSVNQIAREGFINPEYELRLKFSMATGYICAEIFSEYYELRKEEKN</sequence>
<dbReference type="STRING" id="228958.SAMN04488007_3467"/>
<organism evidence="1 2">
    <name type="scientific">Maribacter aquivivus</name>
    <dbReference type="NCBI Taxonomy" id="228958"/>
    <lineage>
        <taxon>Bacteria</taxon>
        <taxon>Pseudomonadati</taxon>
        <taxon>Bacteroidota</taxon>
        <taxon>Flavobacteriia</taxon>
        <taxon>Flavobacteriales</taxon>
        <taxon>Flavobacteriaceae</taxon>
        <taxon>Maribacter</taxon>
    </lineage>
</organism>
<gene>
    <name evidence="1" type="ORF">SAMN04488007_3467</name>
</gene>
<dbReference type="EMBL" id="FQZX01000003">
    <property type="protein sequence ID" value="SHK63647.1"/>
    <property type="molecule type" value="Genomic_DNA"/>
</dbReference>
<reference evidence="2" key="1">
    <citation type="submission" date="2016-11" db="EMBL/GenBank/DDBJ databases">
        <authorList>
            <person name="Varghese N."/>
            <person name="Submissions S."/>
        </authorList>
    </citation>
    <scope>NUCLEOTIDE SEQUENCE [LARGE SCALE GENOMIC DNA]</scope>
    <source>
        <strain evidence="2">DSM 16478</strain>
    </source>
</reference>
<dbReference type="AlphaFoldDB" id="A0A1M6U368"/>